<evidence type="ECO:0000313" key="5">
    <source>
        <dbReference type="Proteomes" id="UP001163731"/>
    </source>
</evidence>
<feature type="domain" description="DUF6759" evidence="3">
    <location>
        <begin position="112"/>
        <end position="203"/>
    </location>
</feature>
<evidence type="ECO:0000259" key="3">
    <source>
        <dbReference type="Pfam" id="PF20545"/>
    </source>
</evidence>
<dbReference type="EMBL" id="JAPDHW010000011">
    <property type="protein sequence ID" value="MCW3169869.1"/>
    <property type="molecule type" value="Genomic_DNA"/>
</dbReference>
<gene>
    <name evidence="4" type="ORF">OMO38_15190</name>
</gene>
<evidence type="ECO:0000256" key="1">
    <source>
        <dbReference type="SAM" id="MobiDB-lite"/>
    </source>
</evidence>
<organism evidence="4 5">
    <name type="scientific">Chryseobacterium kimseyorum</name>
    <dbReference type="NCBI Taxonomy" id="2984028"/>
    <lineage>
        <taxon>Bacteria</taxon>
        <taxon>Pseudomonadati</taxon>
        <taxon>Bacteroidota</taxon>
        <taxon>Flavobacteriia</taxon>
        <taxon>Flavobacteriales</taxon>
        <taxon>Weeksellaceae</taxon>
        <taxon>Chryseobacterium group</taxon>
        <taxon>Chryseobacterium</taxon>
    </lineage>
</organism>
<sequence>MKKKISNFFFFGLMLSSCACASNGDRSDILKSTNINEIEEYLGKTHPEDPKKRILKQRIIALKNAGWTKGAKDAKPMEARPVFMELPDHPGKKINSETHQEVFKKLMAETSDEHREKTKTLLNNMFNEDINHNEAVLLLKNNSDCDLVLEISGKKFYNLAIPAKGENFIVLNKDLYTFSGNVCDVKYQSSKDIRKSLVVVLKNPEPKSSYGKDLIAENGSNKASEKEAKKSTLPKRRKKKL</sequence>
<reference evidence="4" key="1">
    <citation type="submission" date="2022-10" db="EMBL/GenBank/DDBJ databases">
        <title>Chryseobacterium babae sp. nov. isolated from the gut of the beetle Oryctes rhinoceros, and Chryseobacterium kimseyorum sp. nov., isolated from a stick insect rearing cage.</title>
        <authorList>
            <person name="Shelomi M."/>
            <person name="Han C.-J."/>
            <person name="Chen W.-M."/>
            <person name="Chen H.-K."/>
            <person name="Liaw S.-J."/>
            <person name="Muhle E."/>
            <person name="Clermont D."/>
        </authorList>
    </citation>
    <scope>NUCLEOTIDE SEQUENCE</scope>
    <source>
        <strain evidence="4">09-1422</strain>
    </source>
</reference>
<dbReference type="RefSeq" id="WP_264751039.1">
    <property type="nucleotide sequence ID" value="NZ_JAPDHW010000011.1"/>
</dbReference>
<proteinExistence type="predicted"/>
<protein>
    <recommendedName>
        <fullName evidence="3">DUF6759 domain-containing protein</fullName>
    </recommendedName>
</protein>
<evidence type="ECO:0000313" key="4">
    <source>
        <dbReference type="EMBL" id="MCW3169869.1"/>
    </source>
</evidence>
<comment type="caution">
    <text evidence="4">The sequence shown here is derived from an EMBL/GenBank/DDBJ whole genome shotgun (WGS) entry which is preliminary data.</text>
</comment>
<dbReference type="Proteomes" id="UP001163731">
    <property type="component" value="Unassembled WGS sequence"/>
</dbReference>
<feature type="region of interest" description="Disordered" evidence="1">
    <location>
        <begin position="205"/>
        <end position="241"/>
    </location>
</feature>
<keyword evidence="2" id="KW-0732">Signal</keyword>
<evidence type="ECO:0000256" key="2">
    <source>
        <dbReference type="SAM" id="SignalP"/>
    </source>
</evidence>
<dbReference type="Pfam" id="PF20545">
    <property type="entry name" value="DUF6759"/>
    <property type="match status" value="1"/>
</dbReference>
<accession>A0ABT3I1K3</accession>
<dbReference type="PROSITE" id="PS51257">
    <property type="entry name" value="PROKAR_LIPOPROTEIN"/>
    <property type="match status" value="1"/>
</dbReference>
<feature type="chain" id="PRO_5047176057" description="DUF6759 domain-containing protein" evidence="2">
    <location>
        <begin position="22"/>
        <end position="241"/>
    </location>
</feature>
<feature type="compositionally biased region" description="Basic residues" evidence="1">
    <location>
        <begin position="232"/>
        <end position="241"/>
    </location>
</feature>
<dbReference type="InterPro" id="IPR046647">
    <property type="entry name" value="DUF6759"/>
</dbReference>
<feature type="signal peptide" evidence="2">
    <location>
        <begin position="1"/>
        <end position="21"/>
    </location>
</feature>
<keyword evidence="5" id="KW-1185">Reference proteome</keyword>
<name>A0ABT3I1K3_9FLAO</name>